<dbReference type="InterPro" id="IPR001425">
    <property type="entry name" value="Arc/bac/fun_rhodopsins"/>
</dbReference>
<evidence type="ECO:0000256" key="8">
    <source>
        <dbReference type="ARBA" id="ARBA00022991"/>
    </source>
</evidence>
<keyword evidence="8" id="KW-0157">Chromophore</keyword>
<dbReference type="AlphaFoldDB" id="A0AA39GBT3"/>
<dbReference type="GO" id="GO:0005216">
    <property type="term" value="F:monoatomic ion channel activity"/>
    <property type="evidence" value="ECO:0007669"/>
    <property type="project" value="InterPro"/>
</dbReference>
<comment type="similarity">
    <text evidence="2">Belongs to the archaeal/bacterial/fungal opsin family.</text>
</comment>
<keyword evidence="7 14" id="KW-1133">Transmembrane helix</keyword>
<dbReference type="SMART" id="SM01021">
    <property type="entry name" value="Bac_rhodopsin"/>
    <property type="match status" value="1"/>
</dbReference>
<feature type="transmembrane region" description="Helical" evidence="14">
    <location>
        <begin position="133"/>
        <end position="153"/>
    </location>
</feature>
<dbReference type="CDD" id="cd15239">
    <property type="entry name" value="7tm_YRO2_fungal-like"/>
    <property type="match status" value="1"/>
</dbReference>
<dbReference type="PANTHER" id="PTHR28286">
    <property type="match status" value="1"/>
</dbReference>
<evidence type="ECO:0000313" key="16">
    <source>
        <dbReference type="Proteomes" id="UP001175261"/>
    </source>
</evidence>
<dbReference type="FunFam" id="1.20.1070.10:FF:000160">
    <property type="entry name" value="Related to Opsin-1"/>
    <property type="match status" value="1"/>
</dbReference>
<keyword evidence="11" id="KW-0675">Receptor</keyword>
<keyword evidence="10 14" id="KW-0472">Membrane</keyword>
<name>A0AA39GBT3_SARSR</name>
<feature type="transmembrane region" description="Helical" evidence="14">
    <location>
        <begin position="228"/>
        <end position="248"/>
    </location>
</feature>
<evidence type="ECO:0000256" key="4">
    <source>
        <dbReference type="ARBA" id="ARBA00022606"/>
    </source>
</evidence>
<dbReference type="Proteomes" id="UP001175261">
    <property type="component" value="Unassembled WGS sequence"/>
</dbReference>
<reference evidence="15" key="1">
    <citation type="submission" date="2022-10" db="EMBL/GenBank/DDBJ databases">
        <title>Determination and structural analysis of whole genome sequence of Sarocladium strictum F4-1.</title>
        <authorList>
            <person name="Hu L."/>
            <person name="Jiang Y."/>
        </authorList>
    </citation>
    <scope>NUCLEOTIDE SEQUENCE</scope>
    <source>
        <strain evidence="15">F4-1</strain>
    </source>
</reference>
<comment type="subcellular location">
    <subcellularLocation>
        <location evidence="1">Membrane</location>
        <topology evidence="1">Multi-pass membrane protein</topology>
    </subcellularLocation>
</comment>
<dbReference type="GO" id="GO:0005783">
    <property type="term" value="C:endoplasmic reticulum"/>
    <property type="evidence" value="ECO:0007669"/>
    <property type="project" value="TreeGrafter"/>
</dbReference>
<dbReference type="Gene3D" id="1.20.1070.10">
    <property type="entry name" value="Rhodopsin 7-helix transmembrane proteins"/>
    <property type="match status" value="1"/>
</dbReference>
<keyword evidence="3" id="KW-0600">Photoreceptor protein</keyword>
<protein>
    <recommendedName>
        <fullName evidence="12">Opsin-like protein carO</fullName>
    </recommendedName>
    <alternativeName>
        <fullName evidence="13">Carotenoid biosynthesis cluster protein O</fullName>
    </alternativeName>
</protein>
<evidence type="ECO:0000256" key="3">
    <source>
        <dbReference type="ARBA" id="ARBA00022543"/>
    </source>
</evidence>
<evidence type="ECO:0000256" key="11">
    <source>
        <dbReference type="ARBA" id="ARBA00023170"/>
    </source>
</evidence>
<dbReference type="GO" id="GO:0005886">
    <property type="term" value="C:plasma membrane"/>
    <property type="evidence" value="ECO:0007669"/>
    <property type="project" value="TreeGrafter"/>
</dbReference>
<gene>
    <name evidence="15" type="ORF">NLU13_9744</name>
</gene>
<evidence type="ECO:0000256" key="10">
    <source>
        <dbReference type="ARBA" id="ARBA00023136"/>
    </source>
</evidence>
<evidence type="ECO:0000256" key="13">
    <source>
        <dbReference type="ARBA" id="ARBA00078035"/>
    </source>
</evidence>
<keyword evidence="4" id="KW-0716">Sensory transduction</keyword>
<keyword evidence="5 14" id="KW-0812">Transmembrane</keyword>
<sequence>MGNDALNVNANVFQKADLAITTHGSDWYFAVCAVMTVSLLIVVGTSFTKPPSHRLFHYISAGILLTAAIAYFSMGSDLGQVPIQVEFVRPNNHLVRNAGTREIFWVRYVDWFITTPLLLMDLLLTAGLPWPTIMIAILADEAMVVCGLVGALVPTSYKWGYFTFATVAFLYVVWAILIEGRRHAAALGGSIQRTFNICGVMTIFLWFLYPIAWGLSEGGNVIHPDGEAVFYGVLDLFAKPVFTGLLLWGHRDIDPTALGLHIREAGMPVNSVKTEHHAGDHAHIGEYNGQGNVAAGNHQQTTATAP</sequence>
<feature type="transmembrane region" description="Helical" evidence="14">
    <location>
        <begin position="27"/>
        <end position="48"/>
    </location>
</feature>
<dbReference type="PANTHER" id="PTHR28286:SF1">
    <property type="entry name" value="30 KDA HEAT SHOCK PROTEIN-RELATED"/>
    <property type="match status" value="1"/>
</dbReference>
<evidence type="ECO:0000256" key="1">
    <source>
        <dbReference type="ARBA" id="ARBA00004141"/>
    </source>
</evidence>
<accession>A0AA39GBT3</accession>
<evidence type="ECO:0000256" key="6">
    <source>
        <dbReference type="ARBA" id="ARBA00022925"/>
    </source>
</evidence>
<evidence type="ECO:0000313" key="15">
    <source>
        <dbReference type="EMBL" id="KAK0383833.1"/>
    </source>
</evidence>
<feature type="transmembrane region" description="Helical" evidence="14">
    <location>
        <begin position="159"/>
        <end position="177"/>
    </location>
</feature>
<evidence type="ECO:0000256" key="2">
    <source>
        <dbReference type="ARBA" id="ARBA00008130"/>
    </source>
</evidence>
<dbReference type="GO" id="GO:0007602">
    <property type="term" value="P:phototransduction"/>
    <property type="evidence" value="ECO:0007669"/>
    <property type="project" value="UniProtKB-KW"/>
</dbReference>
<dbReference type="GO" id="GO:0009881">
    <property type="term" value="F:photoreceptor activity"/>
    <property type="evidence" value="ECO:0007669"/>
    <property type="project" value="UniProtKB-KW"/>
</dbReference>
<keyword evidence="6" id="KW-0681">Retinal protein</keyword>
<dbReference type="Pfam" id="PF01036">
    <property type="entry name" value="Bac_rhodopsin"/>
    <property type="match status" value="1"/>
</dbReference>
<comment type="caution">
    <text evidence="15">The sequence shown here is derived from an EMBL/GenBank/DDBJ whole genome shotgun (WGS) entry which is preliminary data.</text>
</comment>
<organism evidence="15 16">
    <name type="scientific">Sarocladium strictum</name>
    <name type="common">Black bundle disease fungus</name>
    <name type="synonym">Acremonium strictum</name>
    <dbReference type="NCBI Taxonomy" id="5046"/>
    <lineage>
        <taxon>Eukaryota</taxon>
        <taxon>Fungi</taxon>
        <taxon>Dikarya</taxon>
        <taxon>Ascomycota</taxon>
        <taxon>Pezizomycotina</taxon>
        <taxon>Sordariomycetes</taxon>
        <taxon>Hypocreomycetidae</taxon>
        <taxon>Hypocreales</taxon>
        <taxon>Sarocladiaceae</taxon>
        <taxon>Sarocladium</taxon>
    </lineage>
</organism>
<dbReference type="PRINTS" id="PR00251">
    <property type="entry name" value="BACTRLOPSIN"/>
</dbReference>
<evidence type="ECO:0000256" key="9">
    <source>
        <dbReference type="ARBA" id="ARBA00023016"/>
    </source>
</evidence>
<dbReference type="InterPro" id="IPR043476">
    <property type="entry name" value="Yro2-like_7TM"/>
</dbReference>
<dbReference type="SUPFAM" id="SSF81321">
    <property type="entry name" value="Family A G protein-coupled receptor-like"/>
    <property type="match status" value="1"/>
</dbReference>
<evidence type="ECO:0000256" key="14">
    <source>
        <dbReference type="SAM" id="Phobius"/>
    </source>
</evidence>
<keyword evidence="16" id="KW-1185">Reference proteome</keyword>
<proteinExistence type="inferred from homology"/>
<evidence type="ECO:0000256" key="12">
    <source>
        <dbReference type="ARBA" id="ARBA00069581"/>
    </source>
</evidence>
<feature type="transmembrane region" description="Helical" evidence="14">
    <location>
        <begin position="197"/>
        <end position="216"/>
    </location>
</feature>
<feature type="transmembrane region" description="Helical" evidence="14">
    <location>
        <begin position="55"/>
        <end position="74"/>
    </location>
</feature>
<evidence type="ECO:0000256" key="5">
    <source>
        <dbReference type="ARBA" id="ARBA00022692"/>
    </source>
</evidence>
<dbReference type="PROSITE" id="PS00950">
    <property type="entry name" value="BACTERIAL_OPSIN_1"/>
    <property type="match status" value="1"/>
</dbReference>
<keyword evidence="9" id="KW-0346">Stress response</keyword>
<dbReference type="EMBL" id="JAPDFR010000009">
    <property type="protein sequence ID" value="KAK0383833.1"/>
    <property type="molecule type" value="Genomic_DNA"/>
</dbReference>
<evidence type="ECO:0000256" key="7">
    <source>
        <dbReference type="ARBA" id="ARBA00022989"/>
    </source>
</evidence>
<dbReference type="InterPro" id="IPR018229">
    <property type="entry name" value="Rhodopsin_retinal_BS"/>
</dbReference>